<accession>A0A8H7J8D5</accession>
<comment type="caution">
    <text evidence="2">The sequence shown here is derived from an EMBL/GenBank/DDBJ whole genome shotgun (WGS) entry which is preliminary data.</text>
</comment>
<dbReference type="OrthoDB" id="3792236at2759"/>
<dbReference type="AlphaFoldDB" id="A0A8H7J8D5"/>
<feature type="region of interest" description="Disordered" evidence="1">
    <location>
        <begin position="206"/>
        <end position="245"/>
    </location>
</feature>
<feature type="region of interest" description="Disordered" evidence="1">
    <location>
        <begin position="1"/>
        <end position="105"/>
    </location>
</feature>
<keyword evidence="3" id="KW-1185">Reference proteome</keyword>
<reference evidence="2" key="1">
    <citation type="submission" date="2018-12" db="EMBL/GenBank/DDBJ databases">
        <authorList>
            <person name="Syme R.A."/>
            <person name="Farfan-Caceres L."/>
            <person name="Lichtenzveig J."/>
        </authorList>
    </citation>
    <scope>NUCLEOTIDE SEQUENCE</scope>
    <source>
        <strain evidence="2">Al4</strain>
    </source>
</reference>
<feature type="compositionally biased region" description="Polar residues" evidence="1">
    <location>
        <begin position="216"/>
        <end position="245"/>
    </location>
</feature>
<evidence type="ECO:0000313" key="3">
    <source>
        <dbReference type="Proteomes" id="UP000651452"/>
    </source>
</evidence>
<sequence length="441" mass="50465">MPSLLNLVKSRSESRTLSEQPGRASFGSGGKNNDGNVNIASTKSQAGKRRSERAHAHPRSTKRSHDDGGSARRSTNHQRSAALASLYRKPGSDRASARHSGSEEDDDDIIKWSMYPQLIGKRRSEIIRDHDRALNRSRALNTSQGHAVTEQPTNHTTRQQLSEHRSQRSSAELGLSYDSGYASEDVLGGRPTRVCVNSQGKYCEVPGKMPAHPQQRDSFLSSDDTPSSDCYSYTPSPRKSWNNTYRPGGLPHDEYRILVRRQQMQRVREMLEKHFEHCGKRQYPRVWHGLKQGYQIRNSERRRISKINYAVRKALKAKFDILSNDYELARYRHGAKIPYCELSDVDGVLLSHTTVNDFIRAFQQAQDDAYVPKLTPLPYGEPFQRTWIDERIRQTAPRRRVDSGIVMEDPVKFPQPVSKFSWDSDSDEEVCERKRLTKVKR</sequence>
<reference evidence="2" key="2">
    <citation type="submission" date="2020-09" db="EMBL/GenBank/DDBJ databases">
        <title>Reference genome assembly for Australian Ascochyta lentis isolate Al4.</title>
        <authorList>
            <person name="Lee R.C."/>
            <person name="Farfan-Caceres L.M."/>
            <person name="Debler J.W."/>
            <person name="Williams A.H."/>
            <person name="Henares B.M."/>
        </authorList>
    </citation>
    <scope>NUCLEOTIDE SEQUENCE</scope>
    <source>
        <strain evidence="2">Al4</strain>
    </source>
</reference>
<dbReference type="Proteomes" id="UP000651452">
    <property type="component" value="Unassembled WGS sequence"/>
</dbReference>
<proteinExistence type="predicted"/>
<evidence type="ECO:0000313" key="2">
    <source>
        <dbReference type="EMBL" id="KAF9698435.1"/>
    </source>
</evidence>
<gene>
    <name evidence="2" type="ORF">EKO04_003455</name>
</gene>
<evidence type="ECO:0000256" key="1">
    <source>
        <dbReference type="SAM" id="MobiDB-lite"/>
    </source>
</evidence>
<dbReference type="EMBL" id="RZGK01000006">
    <property type="protein sequence ID" value="KAF9698435.1"/>
    <property type="molecule type" value="Genomic_DNA"/>
</dbReference>
<feature type="region of interest" description="Disordered" evidence="1">
    <location>
        <begin position="137"/>
        <end position="172"/>
    </location>
</feature>
<name>A0A8H7J8D5_9PLEO</name>
<organism evidence="2 3">
    <name type="scientific">Ascochyta lentis</name>
    <dbReference type="NCBI Taxonomy" id="205686"/>
    <lineage>
        <taxon>Eukaryota</taxon>
        <taxon>Fungi</taxon>
        <taxon>Dikarya</taxon>
        <taxon>Ascomycota</taxon>
        <taxon>Pezizomycotina</taxon>
        <taxon>Dothideomycetes</taxon>
        <taxon>Pleosporomycetidae</taxon>
        <taxon>Pleosporales</taxon>
        <taxon>Pleosporineae</taxon>
        <taxon>Didymellaceae</taxon>
        <taxon>Ascochyta</taxon>
    </lineage>
</organism>
<protein>
    <submittedName>
        <fullName evidence="2">Uncharacterized protein</fullName>
    </submittedName>
</protein>
<feature type="compositionally biased region" description="Basic and acidic residues" evidence="1">
    <location>
        <begin position="90"/>
        <end position="102"/>
    </location>
</feature>
<feature type="compositionally biased region" description="Basic residues" evidence="1">
    <location>
        <begin position="46"/>
        <end position="62"/>
    </location>
</feature>
<feature type="compositionally biased region" description="Polar residues" evidence="1">
    <location>
        <begin position="138"/>
        <end position="160"/>
    </location>
</feature>
<feature type="compositionally biased region" description="Polar residues" evidence="1">
    <location>
        <begin position="33"/>
        <end position="45"/>
    </location>
</feature>